<dbReference type="EMBL" id="JXLP01000010">
    <property type="protein sequence ID" value="KIL78185.1"/>
    <property type="molecule type" value="Genomic_DNA"/>
</dbReference>
<protein>
    <submittedName>
        <fullName evidence="1">Uncharacterized protein</fullName>
    </submittedName>
</protein>
<name>A0ABR5ATW4_BACBA</name>
<reference evidence="1 2" key="1">
    <citation type="submission" date="2015-01" db="EMBL/GenBank/DDBJ databases">
        <title>Genome Assembly of Bacillus badius MTCC 1458.</title>
        <authorList>
            <person name="Verma A."/>
            <person name="Khatri I."/>
            <person name="Mual P."/>
            <person name="Subramanian S."/>
            <person name="Krishnamurthi S."/>
        </authorList>
    </citation>
    <scope>NUCLEOTIDE SEQUENCE [LARGE SCALE GENOMIC DNA]</scope>
    <source>
        <strain evidence="1 2">MTCC 1458</strain>
    </source>
</reference>
<sequence length="56" mass="6213">MRGSAGFMRDPSQFMHGNDKNMHASLFLSGKSDVFAAAGRWSIMKWNSISKGGFCR</sequence>
<dbReference type="Proteomes" id="UP000031982">
    <property type="component" value="Unassembled WGS sequence"/>
</dbReference>
<evidence type="ECO:0000313" key="1">
    <source>
        <dbReference type="EMBL" id="KIL78185.1"/>
    </source>
</evidence>
<evidence type="ECO:0000313" key="2">
    <source>
        <dbReference type="Proteomes" id="UP000031982"/>
    </source>
</evidence>
<organism evidence="1 2">
    <name type="scientific">Bacillus badius</name>
    <dbReference type="NCBI Taxonomy" id="1455"/>
    <lineage>
        <taxon>Bacteria</taxon>
        <taxon>Bacillati</taxon>
        <taxon>Bacillota</taxon>
        <taxon>Bacilli</taxon>
        <taxon>Bacillales</taxon>
        <taxon>Bacillaceae</taxon>
        <taxon>Pseudobacillus</taxon>
    </lineage>
</organism>
<keyword evidence="2" id="KW-1185">Reference proteome</keyword>
<accession>A0ABR5ATW4</accession>
<comment type="caution">
    <text evidence="1">The sequence shown here is derived from an EMBL/GenBank/DDBJ whole genome shotgun (WGS) entry which is preliminary data.</text>
</comment>
<gene>
    <name evidence="1" type="ORF">SD77_0786</name>
</gene>
<proteinExistence type="predicted"/>